<keyword evidence="4" id="KW-1185">Reference proteome</keyword>
<name>A0A8S9ZWI0_9BILA</name>
<feature type="transmembrane region" description="Helical" evidence="1">
    <location>
        <begin position="211"/>
        <end position="228"/>
    </location>
</feature>
<keyword evidence="1" id="KW-0812">Transmembrane</keyword>
<keyword evidence="1" id="KW-0472">Membrane</keyword>
<evidence type="ECO:0000256" key="1">
    <source>
        <dbReference type="RuleBase" id="RU362006"/>
    </source>
</evidence>
<feature type="transmembrane region" description="Helical" evidence="1">
    <location>
        <begin position="139"/>
        <end position="168"/>
    </location>
</feature>
<evidence type="ECO:0000313" key="4">
    <source>
        <dbReference type="Proteomes" id="UP000605970"/>
    </source>
</evidence>
<evidence type="ECO:0000256" key="2">
    <source>
        <dbReference type="SAM" id="MobiDB-lite"/>
    </source>
</evidence>
<evidence type="ECO:0000313" key="3">
    <source>
        <dbReference type="EMBL" id="KAF7637589.1"/>
    </source>
</evidence>
<gene>
    <name evidence="3" type="ORF">Mgra_00002848</name>
</gene>
<comment type="similarity">
    <text evidence="1">Belongs to the DP1 family.</text>
</comment>
<protein>
    <recommendedName>
        <fullName evidence="1">Receptor expression-enhancing protein</fullName>
    </recommendedName>
</protein>
<keyword evidence="3" id="KW-0675">Receptor</keyword>
<dbReference type="PANTHER" id="PTHR12300">
    <property type="entry name" value="HVA22-LIKE PROTEINS"/>
    <property type="match status" value="1"/>
</dbReference>
<keyword evidence="1" id="KW-1133">Transmembrane helix</keyword>
<comment type="caution">
    <text evidence="3">The sequence shown here is derived from an EMBL/GenBank/DDBJ whole genome shotgun (WGS) entry which is preliminary data.</text>
</comment>
<dbReference type="Proteomes" id="UP000605970">
    <property type="component" value="Unassembled WGS sequence"/>
</dbReference>
<dbReference type="Pfam" id="PF03134">
    <property type="entry name" value="TB2_DP1_HVA22"/>
    <property type="match status" value="1"/>
</dbReference>
<feature type="region of interest" description="Disordered" evidence="2">
    <location>
        <begin position="60"/>
        <end position="101"/>
    </location>
</feature>
<comment type="subcellular location">
    <subcellularLocation>
        <location evidence="1">Membrane</location>
        <topology evidence="1">Multi-pass membrane protein</topology>
    </subcellularLocation>
</comment>
<dbReference type="InterPro" id="IPR004345">
    <property type="entry name" value="TB2_DP1_HVA22"/>
</dbReference>
<dbReference type="OrthoDB" id="5913021at2759"/>
<reference evidence="3" key="1">
    <citation type="journal article" date="2020" name="Ecol. Evol.">
        <title>Genome structure and content of the rice root-knot nematode (Meloidogyne graminicola).</title>
        <authorList>
            <person name="Phan N.T."/>
            <person name="Danchin E.G.J."/>
            <person name="Klopp C."/>
            <person name="Perfus-Barbeoch L."/>
            <person name="Kozlowski D.K."/>
            <person name="Koutsovoulos G.D."/>
            <person name="Lopez-Roques C."/>
            <person name="Bouchez O."/>
            <person name="Zahm M."/>
            <person name="Besnard G."/>
            <person name="Bellafiore S."/>
        </authorList>
    </citation>
    <scope>NUCLEOTIDE SEQUENCE</scope>
    <source>
        <strain evidence="3">VN-18</strain>
    </source>
</reference>
<feature type="compositionally biased region" description="Low complexity" evidence="2">
    <location>
        <begin position="72"/>
        <end position="87"/>
    </location>
</feature>
<dbReference type="PANTHER" id="PTHR12300:SF34">
    <property type="entry name" value="RECEPTOR EXPRESSION-ENHANCING PROTEIN"/>
    <property type="match status" value="1"/>
</dbReference>
<dbReference type="EMBL" id="JABEBT010000018">
    <property type="protein sequence ID" value="KAF7637589.1"/>
    <property type="molecule type" value="Genomic_DNA"/>
</dbReference>
<dbReference type="AlphaFoldDB" id="A0A8S9ZWI0"/>
<proteinExistence type="inferred from homology"/>
<dbReference type="GO" id="GO:0016020">
    <property type="term" value="C:membrane"/>
    <property type="evidence" value="ECO:0007669"/>
    <property type="project" value="UniProtKB-SubCell"/>
</dbReference>
<feature type="compositionally biased region" description="Basic and acidic residues" evidence="2">
    <location>
        <begin position="62"/>
        <end position="71"/>
    </location>
</feature>
<sequence length="263" mass="30126">MEIFNSNNCDLQLKTSIHKSFVQVSQPYNFLLILTTPQLTINSNNKPTIFNTQHIMSSSSYAHEEEEHGEHPTSTARSSSKSRVRSSGSERKSKQRIQSRPSDIQHLKDMRPVLLLWLKSKDGFFLPLESATGLDREQLFYGVSIIVILYLILGNFAGLVCNMIGFVYPAYQSVIAIRSDDKEDDTQWLVYWTTFAFFTVPDQFASQIYCYFPLYWAVKAVFLLYLALPQTYGAHNMYAKYVDPAFDAISNSSLMRHVKIVSE</sequence>
<organism evidence="3 4">
    <name type="scientific">Meloidogyne graminicola</name>
    <dbReference type="NCBI Taxonomy" id="189291"/>
    <lineage>
        <taxon>Eukaryota</taxon>
        <taxon>Metazoa</taxon>
        <taxon>Ecdysozoa</taxon>
        <taxon>Nematoda</taxon>
        <taxon>Chromadorea</taxon>
        <taxon>Rhabditida</taxon>
        <taxon>Tylenchina</taxon>
        <taxon>Tylenchomorpha</taxon>
        <taxon>Tylenchoidea</taxon>
        <taxon>Meloidogynidae</taxon>
        <taxon>Meloidogyninae</taxon>
        <taxon>Meloidogyne</taxon>
    </lineage>
</organism>
<accession>A0A8S9ZWI0</accession>